<feature type="compositionally biased region" description="Polar residues" evidence="5">
    <location>
        <begin position="433"/>
        <end position="443"/>
    </location>
</feature>
<dbReference type="GO" id="GO:0030100">
    <property type="term" value="P:regulation of endocytosis"/>
    <property type="evidence" value="ECO:0007669"/>
    <property type="project" value="TreeGrafter"/>
</dbReference>
<proteinExistence type="predicted"/>
<dbReference type="InterPro" id="IPR036028">
    <property type="entry name" value="SH3-like_dom_sf"/>
</dbReference>
<dbReference type="AlphaFoldDB" id="A0AAV4CNT5"/>
<keyword evidence="2 3" id="KW-0728">SH3 domain</keyword>
<sequence>MSVTDDGIQSGSDSFWEVGKYMRTVKRVDNGFDLCNHMKKLISERAEIEKKYSAMLSEWAKKWNTFLDKGPEYGTTQGAWRGVLTEADHVADLHTEMAERLMLEVHMAIKHWQKDNYHKSMMHFKETKDFEDNFRKAQKPWAKRLTKVMAAKKEYHAACRTEKSTANQENNARGDTTVSQDQLKKLQDKLRKCQSEVEGTREKYNAAVNDLNGYNAKYIEDMSEVYTRCQEFEQKRIEFFKKTLFQLHACLDLSVESRFSQIYTSLHATIGNVDYNKDLKWWSANYGVDMPMHWPTFEEYSPELQSISRRGKSNLSSSDGGIMITSIKHHSREGSYGSYTNEGSTEPPPPQPPQQISFNSQTSSNSYAAASSGGALSDRDEEVRTEKTGYDSSLNPFGDDDDEDDEEDGAPGQGEEEEEEAPNKSGVSVVVHSDSNSPFKNNLSGSVAISGSRSSDVHRVSSKESIDRPVPMPRTKDVPSSTPEPKEQSGSPVNNGGGDNPFGEHDDGEDVGGEEPPSQGWVVRALYDYIKAEDDELDFKAGDIFTQIATEDEMGWCKGQKDGKVGFYPKNYVERI</sequence>
<dbReference type="GO" id="GO:0005886">
    <property type="term" value="C:plasma membrane"/>
    <property type="evidence" value="ECO:0007669"/>
    <property type="project" value="TreeGrafter"/>
</dbReference>
<dbReference type="PANTHER" id="PTHR23065">
    <property type="entry name" value="PROLINE-SERINE-THREONINE PHOSPHATASE INTERACTING PROTEIN 1"/>
    <property type="match status" value="1"/>
</dbReference>
<keyword evidence="8" id="KW-0418">Kinase</keyword>
<evidence type="ECO:0000256" key="5">
    <source>
        <dbReference type="SAM" id="MobiDB-lite"/>
    </source>
</evidence>
<dbReference type="CDD" id="cd07655">
    <property type="entry name" value="F-BAR_PACSIN"/>
    <property type="match status" value="1"/>
</dbReference>
<feature type="region of interest" description="Disordered" evidence="5">
    <location>
        <begin position="160"/>
        <end position="180"/>
    </location>
</feature>
<dbReference type="SUPFAM" id="SSF50044">
    <property type="entry name" value="SH3-domain"/>
    <property type="match status" value="1"/>
</dbReference>
<dbReference type="InterPro" id="IPR031160">
    <property type="entry name" value="F_BAR_dom"/>
</dbReference>
<dbReference type="InterPro" id="IPR001452">
    <property type="entry name" value="SH3_domain"/>
</dbReference>
<accession>A0AAV4CNT5</accession>
<dbReference type="Proteomes" id="UP000735302">
    <property type="component" value="Unassembled WGS sequence"/>
</dbReference>
<feature type="compositionally biased region" description="Low complexity" evidence="5">
    <location>
        <begin position="360"/>
        <end position="376"/>
    </location>
</feature>
<dbReference type="Gene3D" id="2.30.30.40">
    <property type="entry name" value="SH3 Domains"/>
    <property type="match status" value="1"/>
</dbReference>
<dbReference type="PROSITE" id="PS51741">
    <property type="entry name" value="F_BAR"/>
    <property type="match status" value="1"/>
</dbReference>
<dbReference type="SMART" id="SM00326">
    <property type="entry name" value="SH3"/>
    <property type="match status" value="1"/>
</dbReference>
<organism evidence="8 9">
    <name type="scientific">Plakobranchus ocellatus</name>
    <dbReference type="NCBI Taxonomy" id="259542"/>
    <lineage>
        <taxon>Eukaryota</taxon>
        <taxon>Metazoa</taxon>
        <taxon>Spiralia</taxon>
        <taxon>Lophotrochozoa</taxon>
        <taxon>Mollusca</taxon>
        <taxon>Gastropoda</taxon>
        <taxon>Heterobranchia</taxon>
        <taxon>Euthyneura</taxon>
        <taxon>Panpulmonata</taxon>
        <taxon>Sacoglossa</taxon>
        <taxon>Placobranchoidea</taxon>
        <taxon>Plakobranchidae</taxon>
        <taxon>Plakobranchus</taxon>
    </lineage>
</organism>
<dbReference type="PRINTS" id="PR00499">
    <property type="entry name" value="P67PHOX"/>
</dbReference>
<dbReference type="SUPFAM" id="SSF103657">
    <property type="entry name" value="BAR/IMD domain-like"/>
    <property type="match status" value="1"/>
</dbReference>
<dbReference type="GO" id="GO:0005768">
    <property type="term" value="C:endosome"/>
    <property type="evidence" value="ECO:0007669"/>
    <property type="project" value="TreeGrafter"/>
</dbReference>
<evidence type="ECO:0000313" key="9">
    <source>
        <dbReference type="Proteomes" id="UP000735302"/>
    </source>
</evidence>
<gene>
    <name evidence="8" type="ORF">PoB_006005800</name>
</gene>
<dbReference type="Pfam" id="PF00611">
    <property type="entry name" value="FCH"/>
    <property type="match status" value="1"/>
</dbReference>
<evidence type="ECO:0000259" key="7">
    <source>
        <dbReference type="PROSITE" id="PS51741"/>
    </source>
</evidence>
<dbReference type="GO" id="GO:0005543">
    <property type="term" value="F:phospholipid binding"/>
    <property type="evidence" value="ECO:0007669"/>
    <property type="project" value="TreeGrafter"/>
</dbReference>
<keyword evidence="8" id="KW-0808">Transferase</keyword>
<feature type="compositionally biased region" description="Acidic residues" evidence="5">
    <location>
        <begin position="398"/>
        <end position="420"/>
    </location>
</feature>
<evidence type="ECO:0000256" key="3">
    <source>
        <dbReference type="PROSITE-ProRule" id="PRU00192"/>
    </source>
</evidence>
<reference evidence="8 9" key="1">
    <citation type="journal article" date="2021" name="Elife">
        <title>Chloroplast acquisition without the gene transfer in kleptoplastic sea slugs, Plakobranchus ocellatus.</title>
        <authorList>
            <person name="Maeda T."/>
            <person name="Takahashi S."/>
            <person name="Yoshida T."/>
            <person name="Shimamura S."/>
            <person name="Takaki Y."/>
            <person name="Nagai Y."/>
            <person name="Toyoda A."/>
            <person name="Suzuki Y."/>
            <person name="Arimoto A."/>
            <person name="Ishii H."/>
            <person name="Satoh N."/>
            <person name="Nishiyama T."/>
            <person name="Hasebe M."/>
            <person name="Maruyama T."/>
            <person name="Minagawa J."/>
            <person name="Obokata J."/>
            <person name="Shigenobu S."/>
        </authorList>
    </citation>
    <scope>NUCLEOTIDE SEQUENCE [LARGE SCALE GENOMIC DNA]</scope>
</reference>
<feature type="compositionally biased region" description="Polar residues" evidence="5">
    <location>
        <begin position="164"/>
        <end position="179"/>
    </location>
</feature>
<dbReference type="GO" id="GO:0016301">
    <property type="term" value="F:kinase activity"/>
    <property type="evidence" value="ECO:0007669"/>
    <property type="project" value="UniProtKB-KW"/>
</dbReference>
<evidence type="ECO:0000256" key="2">
    <source>
        <dbReference type="ARBA" id="ARBA00022443"/>
    </source>
</evidence>
<dbReference type="InterPro" id="IPR001060">
    <property type="entry name" value="FCH_dom"/>
</dbReference>
<feature type="compositionally biased region" description="Polar residues" evidence="5">
    <location>
        <begin position="478"/>
        <end position="494"/>
    </location>
</feature>
<dbReference type="GO" id="GO:0097320">
    <property type="term" value="P:plasma membrane tubulation"/>
    <property type="evidence" value="ECO:0007669"/>
    <property type="project" value="TreeGrafter"/>
</dbReference>
<name>A0AAV4CNT5_9GAST</name>
<dbReference type="SMART" id="SM00055">
    <property type="entry name" value="FCH"/>
    <property type="match status" value="1"/>
</dbReference>
<feature type="region of interest" description="Disordered" evidence="5">
    <location>
        <begin position="328"/>
        <end position="519"/>
    </location>
</feature>
<evidence type="ECO:0000256" key="4">
    <source>
        <dbReference type="PROSITE-ProRule" id="PRU01077"/>
    </source>
</evidence>
<dbReference type="Pfam" id="PF14604">
    <property type="entry name" value="SH3_9"/>
    <property type="match status" value="1"/>
</dbReference>
<dbReference type="PROSITE" id="PS50002">
    <property type="entry name" value="SH3"/>
    <property type="match status" value="1"/>
</dbReference>
<dbReference type="PRINTS" id="PR00452">
    <property type="entry name" value="SH3DOMAIN"/>
</dbReference>
<dbReference type="PANTHER" id="PTHR23065:SF11">
    <property type="entry name" value="SYNDAPIN, ISOFORM C"/>
    <property type="match status" value="1"/>
</dbReference>
<dbReference type="Gene3D" id="1.20.1270.60">
    <property type="entry name" value="Arfaptin homology (AH) domain/BAR domain"/>
    <property type="match status" value="1"/>
</dbReference>
<feature type="domain" description="F-BAR" evidence="7">
    <location>
        <begin position="9"/>
        <end position="278"/>
    </location>
</feature>
<dbReference type="InterPro" id="IPR027267">
    <property type="entry name" value="AH/BAR_dom_sf"/>
</dbReference>
<feature type="domain" description="SH3" evidence="6">
    <location>
        <begin position="518"/>
        <end position="576"/>
    </location>
</feature>
<feature type="compositionally biased region" description="Basic and acidic residues" evidence="5">
    <location>
        <begin position="455"/>
        <end position="467"/>
    </location>
</feature>
<evidence type="ECO:0000259" key="6">
    <source>
        <dbReference type="PROSITE" id="PS50002"/>
    </source>
</evidence>
<comment type="subcellular location">
    <subcellularLocation>
        <location evidence="1">Endomembrane system</location>
        <topology evidence="1">Peripheral membrane protein</topology>
    </subcellularLocation>
</comment>
<feature type="compositionally biased region" description="Basic and acidic residues" evidence="5">
    <location>
        <begin position="377"/>
        <end position="389"/>
    </location>
</feature>
<evidence type="ECO:0000313" key="8">
    <source>
        <dbReference type="EMBL" id="GFO33553.1"/>
    </source>
</evidence>
<feature type="compositionally biased region" description="Low complexity" evidence="5">
    <location>
        <begin position="444"/>
        <end position="454"/>
    </location>
</feature>
<keyword evidence="9" id="KW-1185">Reference proteome</keyword>
<evidence type="ECO:0000256" key="1">
    <source>
        <dbReference type="ARBA" id="ARBA00004184"/>
    </source>
</evidence>
<comment type="caution">
    <text evidence="8">The sequence shown here is derived from an EMBL/GenBank/DDBJ whole genome shotgun (WGS) entry which is preliminary data.</text>
</comment>
<dbReference type="FunFam" id="1.20.1270.60:FF:000009">
    <property type="entry name" value="Protein kinase C and casein kinase substrate in neurons 2"/>
    <property type="match status" value="1"/>
</dbReference>
<keyword evidence="4" id="KW-0175">Coiled coil</keyword>
<dbReference type="GO" id="GO:0007010">
    <property type="term" value="P:cytoskeleton organization"/>
    <property type="evidence" value="ECO:0007669"/>
    <property type="project" value="TreeGrafter"/>
</dbReference>
<protein>
    <submittedName>
        <fullName evidence="8">Protein kinase c and casein kinase substrate in neurons protein 1</fullName>
    </submittedName>
</protein>
<dbReference type="EMBL" id="BLXT01006781">
    <property type="protein sequence ID" value="GFO33553.1"/>
    <property type="molecule type" value="Genomic_DNA"/>
</dbReference>